<keyword evidence="1" id="KW-0472">Membrane</keyword>
<sequence length="264" mass="30643">MDWNKTKTIFIIVFLVLDVFLLSQLIKKNTASKAPLKRDASIEEQLKAAGIHYEPIQDDKEKNKQYLLYAKTKNFTEEEVSKLENQDVKIEGKTKLRATLDKPFKLGAQFEPDVLDTFVKSNILNGAKYHFWRYDKDLKQITYSQQYKDNQIFENVNGQLTLYLDDDNEVIGYEQTMLDSIDEYNKEQIITGFQAIITLFNKGMIKPDSNIKKPELGYYTLVQNAESQVLTPTWHLIVENGDKKENMFVNAFEGSVITTEKKLE</sequence>
<dbReference type="GO" id="GO:0016020">
    <property type="term" value="C:membrane"/>
    <property type="evidence" value="ECO:0007669"/>
    <property type="project" value="InterPro"/>
</dbReference>
<reference evidence="3 4" key="1">
    <citation type="submission" date="2018-10" db="EMBL/GenBank/DDBJ databases">
        <title>Falsibacillus sp. genome draft.</title>
        <authorList>
            <person name="Shi S."/>
        </authorList>
    </citation>
    <scope>NUCLEOTIDE SEQUENCE [LARGE SCALE GENOMIC DNA]</scope>
    <source>
        <strain evidence="3 4">GY 10110</strain>
    </source>
</reference>
<dbReference type="InterPro" id="IPR018604">
    <property type="entry name" value="YycI-like"/>
</dbReference>
<protein>
    <submittedName>
        <fullName evidence="3">Transcriptional regulator</fullName>
    </submittedName>
</protein>
<keyword evidence="1" id="KW-1133">Transmembrane helix</keyword>
<dbReference type="Proteomes" id="UP000276770">
    <property type="component" value="Unassembled WGS sequence"/>
</dbReference>
<organism evidence="3 4">
    <name type="scientific">Falsibacillus albus</name>
    <dbReference type="NCBI Taxonomy" id="2478915"/>
    <lineage>
        <taxon>Bacteria</taxon>
        <taxon>Bacillati</taxon>
        <taxon>Bacillota</taxon>
        <taxon>Bacilli</taxon>
        <taxon>Bacillales</taxon>
        <taxon>Bacillaceae</taxon>
        <taxon>Falsibacillus</taxon>
    </lineage>
</organism>
<feature type="transmembrane region" description="Helical" evidence="1">
    <location>
        <begin position="6"/>
        <end position="26"/>
    </location>
</feature>
<evidence type="ECO:0000313" key="4">
    <source>
        <dbReference type="Proteomes" id="UP000276770"/>
    </source>
</evidence>
<feature type="domain" description="Regulatory protein YycH-like" evidence="2">
    <location>
        <begin position="38"/>
        <end position="252"/>
    </location>
</feature>
<evidence type="ECO:0000256" key="1">
    <source>
        <dbReference type="SAM" id="Phobius"/>
    </source>
</evidence>
<comment type="caution">
    <text evidence="3">The sequence shown here is derived from an EMBL/GenBank/DDBJ whole genome shotgun (WGS) entry which is preliminary data.</text>
</comment>
<dbReference type="OrthoDB" id="2388036at2"/>
<name>A0A3L7JWF6_9BACI</name>
<dbReference type="RefSeq" id="WP_121681507.1">
    <property type="nucleotide sequence ID" value="NZ_RCVZ01000011.1"/>
</dbReference>
<evidence type="ECO:0000313" key="3">
    <source>
        <dbReference type="EMBL" id="RLQ93991.1"/>
    </source>
</evidence>
<accession>A0A3L7JWF6</accession>
<gene>
    <name evidence="3" type="ORF">D9X91_15250</name>
</gene>
<evidence type="ECO:0000259" key="2">
    <source>
        <dbReference type="Pfam" id="PF09648"/>
    </source>
</evidence>
<dbReference type="Gene3D" id="3.30.310.160">
    <property type="entry name" value="YycH protein, domain 2"/>
    <property type="match status" value="1"/>
</dbReference>
<dbReference type="InterPro" id="IPR042274">
    <property type="entry name" value="YycH/YycI_2"/>
</dbReference>
<dbReference type="EMBL" id="RCVZ01000011">
    <property type="protein sequence ID" value="RLQ93991.1"/>
    <property type="molecule type" value="Genomic_DNA"/>
</dbReference>
<dbReference type="AlphaFoldDB" id="A0A3L7JWF6"/>
<proteinExistence type="predicted"/>
<keyword evidence="4" id="KW-1185">Reference proteome</keyword>
<dbReference type="Pfam" id="PF09648">
    <property type="entry name" value="YycI"/>
    <property type="match status" value="1"/>
</dbReference>
<keyword evidence="1" id="KW-0812">Transmembrane</keyword>